<dbReference type="Gene3D" id="3.40.50.300">
    <property type="entry name" value="P-loop containing nucleotide triphosphate hydrolases"/>
    <property type="match status" value="1"/>
</dbReference>
<dbReference type="InterPro" id="IPR027417">
    <property type="entry name" value="P-loop_NTPase"/>
</dbReference>
<evidence type="ECO:0000313" key="11">
    <source>
        <dbReference type="EMBL" id="MBB3196604.1"/>
    </source>
</evidence>
<dbReference type="Proteomes" id="UP000574369">
    <property type="component" value="Unassembled WGS sequence"/>
</dbReference>
<evidence type="ECO:0000256" key="3">
    <source>
        <dbReference type="ARBA" id="ARBA00022679"/>
    </source>
</evidence>
<keyword evidence="12" id="KW-1185">Reference proteome</keyword>
<reference evidence="11 12" key="1">
    <citation type="submission" date="2020-08" db="EMBL/GenBank/DDBJ databases">
        <title>Genomic Encyclopedia of Type Strains, Phase III (KMG-III): the genomes of soil and plant-associated and newly described type strains.</title>
        <authorList>
            <person name="Whitman W."/>
        </authorList>
    </citation>
    <scope>NUCLEOTIDE SEQUENCE [LARGE SCALE GENOMIC DNA]</scope>
    <source>
        <strain evidence="11 12">CECT 7247</strain>
    </source>
</reference>
<comment type="catalytic activity">
    <reaction evidence="8">
        <text>L-tyrosyl-[protein] + ATP = O-phospho-L-tyrosyl-[protein] + ADP + H(+)</text>
        <dbReference type="Rhea" id="RHEA:10596"/>
        <dbReference type="Rhea" id="RHEA-COMP:10136"/>
        <dbReference type="Rhea" id="RHEA-COMP:20101"/>
        <dbReference type="ChEBI" id="CHEBI:15378"/>
        <dbReference type="ChEBI" id="CHEBI:30616"/>
        <dbReference type="ChEBI" id="CHEBI:46858"/>
        <dbReference type="ChEBI" id="CHEBI:61978"/>
        <dbReference type="ChEBI" id="CHEBI:456216"/>
        <dbReference type="EC" id="2.7.10.2"/>
    </reaction>
</comment>
<evidence type="ECO:0000313" key="12">
    <source>
        <dbReference type="Proteomes" id="UP000574369"/>
    </source>
</evidence>
<evidence type="ECO:0000256" key="6">
    <source>
        <dbReference type="ARBA" id="ARBA00022840"/>
    </source>
</evidence>
<keyword evidence="3" id="KW-0808">Transferase</keyword>
<feature type="region of interest" description="Disordered" evidence="9">
    <location>
        <begin position="56"/>
        <end position="89"/>
    </location>
</feature>
<dbReference type="RefSeq" id="WP_088453602.1">
    <property type="nucleotide sequence ID" value="NZ_JACHXO010000008.1"/>
</dbReference>
<keyword evidence="7" id="KW-0829">Tyrosine-protein kinase</keyword>
<keyword evidence="6" id="KW-0067">ATP-binding</keyword>
<dbReference type="Pfam" id="PF13614">
    <property type="entry name" value="AAA_31"/>
    <property type="match status" value="1"/>
</dbReference>
<comment type="similarity">
    <text evidence="1">Belongs to the CpsD/CapB family.</text>
</comment>
<accession>A0ABR6GZB2</accession>
<sequence>MTSLIEQAARRLEQLKQAGVDVGPATAPAVEPASVTPTAPVATAPAMVHPAPGILPAAPTGHVSPSATAMTTASAAPTTTRARGPHDGTSKRVELDLEALTAQGFLTPNAPRSYLADQYRNIKRPLIRNAMGRGAAALNNANLIMVTSALPGEGKSFTSLNLAMSIAAEFDNTVMLVDADVARPSMLRMLGLPPGPGLLDVLENSVDMADVLIKTNVDKLTLLPSGRPHDRATELLASDAMTALLDHMAKRYSDRIIIFDSPPLLLTTESRVLATHMGQIVVVIQAERTPQSAVMQAIATIESCPLKMALLNQASAKADAGYGYHYGSYGYGQGYGYGYRQGDDAAEGGQPATGKA</sequence>
<dbReference type="EMBL" id="JACHXO010000008">
    <property type="protein sequence ID" value="MBB3196604.1"/>
    <property type="molecule type" value="Genomic_DNA"/>
</dbReference>
<evidence type="ECO:0000256" key="8">
    <source>
        <dbReference type="ARBA" id="ARBA00051245"/>
    </source>
</evidence>
<name>A0ABR6GZB2_9BURK</name>
<evidence type="ECO:0000256" key="9">
    <source>
        <dbReference type="SAM" id="MobiDB-lite"/>
    </source>
</evidence>
<evidence type="ECO:0000256" key="4">
    <source>
        <dbReference type="ARBA" id="ARBA00022741"/>
    </source>
</evidence>
<feature type="compositionally biased region" description="Low complexity" evidence="9">
    <location>
        <begin position="64"/>
        <end position="82"/>
    </location>
</feature>
<dbReference type="PANTHER" id="PTHR32309">
    <property type="entry name" value="TYROSINE-PROTEIN KINASE"/>
    <property type="match status" value="1"/>
</dbReference>
<dbReference type="NCBIfam" id="TIGR03018">
    <property type="entry name" value="pepcterm_TyrKin"/>
    <property type="match status" value="1"/>
</dbReference>
<comment type="caution">
    <text evidence="11">The sequence shown here is derived from an EMBL/GenBank/DDBJ whole genome shotgun (WGS) entry which is preliminary data.</text>
</comment>
<feature type="domain" description="AAA" evidence="10">
    <location>
        <begin position="144"/>
        <end position="303"/>
    </location>
</feature>
<evidence type="ECO:0000256" key="2">
    <source>
        <dbReference type="ARBA" id="ARBA00011903"/>
    </source>
</evidence>
<organism evidence="11 12">
    <name type="scientific">Roseateles terrae</name>
    <dbReference type="NCBI Taxonomy" id="431060"/>
    <lineage>
        <taxon>Bacteria</taxon>
        <taxon>Pseudomonadati</taxon>
        <taxon>Pseudomonadota</taxon>
        <taxon>Betaproteobacteria</taxon>
        <taxon>Burkholderiales</taxon>
        <taxon>Sphaerotilaceae</taxon>
        <taxon>Roseateles</taxon>
    </lineage>
</organism>
<evidence type="ECO:0000256" key="5">
    <source>
        <dbReference type="ARBA" id="ARBA00022777"/>
    </source>
</evidence>
<protein>
    <recommendedName>
        <fullName evidence="2">non-specific protein-tyrosine kinase</fullName>
        <ecNumber evidence="2">2.7.10.2</ecNumber>
    </recommendedName>
</protein>
<dbReference type="SUPFAM" id="SSF52540">
    <property type="entry name" value="P-loop containing nucleoside triphosphate hydrolases"/>
    <property type="match status" value="1"/>
</dbReference>
<dbReference type="EC" id="2.7.10.2" evidence="2"/>
<dbReference type="CDD" id="cd05387">
    <property type="entry name" value="BY-kinase"/>
    <property type="match status" value="1"/>
</dbReference>
<proteinExistence type="inferred from homology"/>
<dbReference type="InterPro" id="IPR005702">
    <property type="entry name" value="Wzc-like_C"/>
</dbReference>
<dbReference type="PANTHER" id="PTHR32309:SF13">
    <property type="entry name" value="FERRIC ENTEROBACTIN TRANSPORT PROTEIN FEPE"/>
    <property type="match status" value="1"/>
</dbReference>
<evidence type="ECO:0000256" key="1">
    <source>
        <dbReference type="ARBA" id="ARBA00007316"/>
    </source>
</evidence>
<keyword evidence="4" id="KW-0547">Nucleotide-binding</keyword>
<evidence type="ECO:0000259" key="10">
    <source>
        <dbReference type="Pfam" id="PF13614"/>
    </source>
</evidence>
<dbReference type="InterPro" id="IPR025669">
    <property type="entry name" value="AAA_dom"/>
</dbReference>
<evidence type="ECO:0000256" key="7">
    <source>
        <dbReference type="ARBA" id="ARBA00023137"/>
    </source>
</evidence>
<keyword evidence="5" id="KW-0418">Kinase</keyword>
<dbReference type="InterPro" id="IPR050445">
    <property type="entry name" value="Bact_polysacc_biosynth/exp"/>
</dbReference>
<gene>
    <name evidence="11" type="ORF">FHS28_004026</name>
</gene>